<feature type="domain" description="DUF4350" evidence="2">
    <location>
        <begin position="41"/>
        <end position="266"/>
    </location>
</feature>
<evidence type="ECO:0000256" key="1">
    <source>
        <dbReference type="SAM" id="Phobius"/>
    </source>
</evidence>
<evidence type="ECO:0000259" key="2">
    <source>
        <dbReference type="Pfam" id="PF14258"/>
    </source>
</evidence>
<keyword evidence="1" id="KW-0812">Transmembrane</keyword>
<proteinExistence type="predicted"/>
<accession>A0A1G9DDJ2</accession>
<dbReference type="RefSeq" id="WP_091515378.1">
    <property type="nucleotide sequence ID" value="NZ_FNFH01000006.1"/>
</dbReference>
<sequence length="417" mass="46583">MKRNHLLYGALALALFAVAAVFLTFFERYTEERDSGWSTEAYRNPYLAAERFLDHTGLPVRREEDIASIRSLREDDTLLLGSSSFIYNDNRLQEFMHWVERGGHAIVIARQTDGDGGDALLEALDVTVTEGELDDFLKFALPVYSRPGGGDTCEFNRTLAELLKIEDDLCQPKVGAEYLSTLTAGTGDEFQVFFDPALLLQHPDIIERGLAPGGPVFWATIDNQSEGVPLIQFSRGAGQITLLADDTLWQSQRIGQFGHAWLLYQLAGAGEFVLLARPRFDSLGQLAARYAAEFFLAGTLALLLWLLYRASRFGLAIPEAETARRSLREHIAACGYYYWHDDRCRQLLGDYRSRVLRRLGAGKASAPMRRSLCQRLAAASGMDQSTIAACLWGAPEPDNEEAFTQQIRCLQRIEATL</sequence>
<reference evidence="4" key="1">
    <citation type="submission" date="2016-10" db="EMBL/GenBank/DDBJ databases">
        <authorList>
            <person name="Varghese N."/>
            <person name="Submissions S."/>
        </authorList>
    </citation>
    <scope>NUCLEOTIDE SEQUENCE [LARGE SCALE GENOMIC DNA]</scope>
    <source>
        <strain evidence="4">CGMCC 1.10658</strain>
    </source>
</reference>
<keyword evidence="4" id="KW-1185">Reference proteome</keyword>
<keyword evidence="1" id="KW-1133">Transmembrane helix</keyword>
<dbReference type="EMBL" id="FNFH01000006">
    <property type="protein sequence ID" value="SDK61972.1"/>
    <property type="molecule type" value="Genomic_DNA"/>
</dbReference>
<feature type="transmembrane region" description="Helical" evidence="1">
    <location>
        <begin position="6"/>
        <end position="26"/>
    </location>
</feature>
<gene>
    <name evidence="3" type="ORF">SAMN05216212_2749</name>
</gene>
<evidence type="ECO:0000313" key="3">
    <source>
        <dbReference type="EMBL" id="SDK61972.1"/>
    </source>
</evidence>
<organism evidence="3 4">
    <name type="scientific">Microbulbifer yueqingensis</name>
    <dbReference type="NCBI Taxonomy" id="658219"/>
    <lineage>
        <taxon>Bacteria</taxon>
        <taxon>Pseudomonadati</taxon>
        <taxon>Pseudomonadota</taxon>
        <taxon>Gammaproteobacteria</taxon>
        <taxon>Cellvibrionales</taxon>
        <taxon>Microbulbiferaceae</taxon>
        <taxon>Microbulbifer</taxon>
    </lineage>
</organism>
<dbReference type="STRING" id="658219.SAMN05216212_2749"/>
<evidence type="ECO:0000313" key="4">
    <source>
        <dbReference type="Proteomes" id="UP000199305"/>
    </source>
</evidence>
<name>A0A1G9DDJ2_9GAMM</name>
<dbReference type="InterPro" id="IPR025646">
    <property type="entry name" value="DUF4350"/>
</dbReference>
<feature type="transmembrane region" description="Helical" evidence="1">
    <location>
        <begin position="286"/>
        <end position="308"/>
    </location>
</feature>
<dbReference type="Proteomes" id="UP000199305">
    <property type="component" value="Unassembled WGS sequence"/>
</dbReference>
<keyword evidence="1" id="KW-0472">Membrane</keyword>
<dbReference type="Pfam" id="PF14258">
    <property type="entry name" value="DUF4350"/>
    <property type="match status" value="1"/>
</dbReference>
<protein>
    <recommendedName>
        <fullName evidence="2">DUF4350 domain-containing protein</fullName>
    </recommendedName>
</protein>
<dbReference type="OrthoDB" id="6638317at2"/>
<dbReference type="AlphaFoldDB" id="A0A1G9DDJ2"/>